<dbReference type="CTD" id="180013"/>
<dbReference type="eggNOG" id="ENOG502THI7">
    <property type="taxonomic scope" value="Eukaryota"/>
</dbReference>
<dbReference type="HOGENOM" id="CLU_105555_0_0_1"/>
<feature type="transmembrane region" description="Helical" evidence="1">
    <location>
        <begin position="190"/>
        <end position="208"/>
    </location>
</feature>
<dbReference type="GeneID" id="180013"/>
<keyword evidence="1" id="KW-0812">Transmembrane</keyword>
<dbReference type="PaxDb" id="6239-C25D7.10"/>
<feature type="transmembrane region" description="Helical" evidence="1">
    <location>
        <begin position="40"/>
        <end position="61"/>
    </location>
</feature>
<proteinExistence type="predicted"/>
<gene>
    <name evidence="2 4" type="ORF">C25D7.10</name>
    <name evidence="2" type="ORF">CELE_C25D7.10</name>
</gene>
<evidence type="ECO:0000313" key="3">
    <source>
        <dbReference type="Proteomes" id="UP000001940"/>
    </source>
</evidence>
<dbReference type="Bgee" id="WBGene00007720">
    <property type="expression patterns" value="Expressed in adult organism and 4 other cell types or tissues"/>
</dbReference>
<keyword evidence="3" id="KW-1185">Reference proteome</keyword>
<feature type="transmembrane region" description="Helical" evidence="1">
    <location>
        <begin position="101"/>
        <end position="124"/>
    </location>
</feature>
<dbReference type="EMBL" id="BX284605">
    <property type="protein sequence ID" value="CAB02779.3"/>
    <property type="molecule type" value="Genomic_DNA"/>
</dbReference>
<protein>
    <submittedName>
        <fullName evidence="2">TPT domain-containing protein</fullName>
    </submittedName>
</protein>
<name>O17602_CAEEL</name>
<accession>O17602</accession>
<evidence type="ECO:0000313" key="4">
    <source>
        <dbReference type="WormBase" id="C25D7.10"/>
    </source>
</evidence>
<dbReference type="RefSeq" id="NP_001369992.1">
    <property type="nucleotide sequence ID" value="NM_001383462.2"/>
</dbReference>
<evidence type="ECO:0000256" key="1">
    <source>
        <dbReference type="SAM" id="Phobius"/>
    </source>
</evidence>
<evidence type="ECO:0000313" key="2">
    <source>
        <dbReference type="EMBL" id="CAB02779.3"/>
    </source>
</evidence>
<keyword evidence="1" id="KW-1133">Transmembrane helix</keyword>
<dbReference type="STRING" id="6239.C25D7.10.1"/>
<dbReference type="AlphaFoldDB" id="O17602"/>
<keyword evidence="1" id="KW-0472">Membrane</keyword>
<dbReference type="FunCoup" id="O17602">
    <property type="interactions" value="436"/>
</dbReference>
<dbReference type="UCSC" id="C25D7.10">
    <property type="organism name" value="c. elegans"/>
</dbReference>
<organism evidence="2 3">
    <name type="scientific">Caenorhabditis elegans</name>
    <dbReference type="NCBI Taxonomy" id="6239"/>
    <lineage>
        <taxon>Eukaryota</taxon>
        <taxon>Metazoa</taxon>
        <taxon>Ecdysozoa</taxon>
        <taxon>Nematoda</taxon>
        <taxon>Chromadorea</taxon>
        <taxon>Rhabditida</taxon>
        <taxon>Rhabditina</taxon>
        <taxon>Rhabditomorpha</taxon>
        <taxon>Rhabditoidea</taxon>
        <taxon>Rhabditidae</taxon>
        <taxon>Peloderinae</taxon>
        <taxon>Caenorhabditis</taxon>
    </lineage>
</organism>
<dbReference type="InParanoid" id="O17602"/>
<dbReference type="Proteomes" id="UP000001940">
    <property type="component" value="Chromosome V"/>
</dbReference>
<reference evidence="2 3" key="1">
    <citation type="journal article" date="1998" name="Science">
        <title>Genome sequence of the nematode C. elegans: a platform for investigating biology.</title>
        <authorList>
            <consortium name="The C. elegans sequencing consortium"/>
            <person name="Sulson J.E."/>
            <person name="Waterston R."/>
        </authorList>
    </citation>
    <scope>NUCLEOTIDE SEQUENCE [LARGE SCALE GENOMIC DNA]</scope>
    <source>
        <strain evidence="2 3">Bristol N2</strain>
    </source>
</reference>
<dbReference type="WormBase" id="C25D7.10">
    <property type="protein sequence ID" value="CE43738"/>
    <property type="gene ID" value="WBGene00007720"/>
</dbReference>
<sequence>MRSIPMEEDDSMDDADDEGNLKMAVGATNTKKKMIYSRKIFAVVSVIFLIYAIGNMTLFITPGVREFVQQFKIFLYLCVPLPIISKILISGVERVSHPPKLHLIIPVFLVHLLAIFLSATTLSLTFDTELVYFSCFIIFMNTGQLVFYTLQNYLVLTPLKMLILLIATSSLNSIFLQILLSIFVFPYFEVVTLSTIISFYIHFNNAFFMNHLSSCDWPVATVWIFSRVPV</sequence>
<dbReference type="OMA" id="SCFIIFM"/>
<dbReference type="KEGG" id="cel:CELE_C25D7.10"/>
<dbReference type="OrthoDB" id="7933078at2759"/>
<dbReference type="AGR" id="WB:WBGene00007720"/>
<feature type="transmembrane region" description="Helical" evidence="1">
    <location>
        <begin position="73"/>
        <end position="89"/>
    </location>
</feature>